<comment type="catalytic activity">
    <reaction evidence="25">
        <text>nonan-2-one + NADP(+) = (3E)-nonen-2-one + NADPH + H(+)</text>
        <dbReference type="Rhea" id="RHEA:50616"/>
        <dbReference type="ChEBI" id="CHEBI:15378"/>
        <dbReference type="ChEBI" id="CHEBI:57783"/>
        <dbReference type="ChEBI" id="CHEBI:58349"/>
        <dbReference type="ChEBI" id="CHEBI:77927"/>
        <dbReference type="ChEBI" id="CHEBI:133457"/>
    </reaction>
    <physiologicalReaction direction="right-to-left" evidence="25">
        <dbReference type="Rhea" id="RHEA:50618"/>
    </physiologicalReaction>
</comment>
<dbReference type="Pfam" id="PF16884">
    <property type="entry name" value="ADH_N_2"/>
    <property type="match status" value="1"/>
</dbReference>
<dbReference type="InterPro" id="IPR013149">
    <property type="entry name" value="ADH-like_C"/>
</dbReference>
<dbReference type="AlphaFoldDB" id="A0AAN7VPE5"/>
<dbReference type="InterPro" id="IPR014190">
    <property type="entry name" value="PTGR1"/>
</dbReference>
<dbReference type="CDD" id="cd08294">
    <property type="entry name" value="leukotriene_B4_DH_like"/>
    <property type="match status" value="1"/>
</dbReference>
<evidence type="ECO:0000256" key="31">
    <source>
        <dbReference type="ARBA" id="ARBA00049070"/>
    </source>
</evidence>
<evidence type="ECO:0000256" key="15">
    <source>
        <dbReference type="ARBA" id="ARBA00031851"/>
    </source>
</evidence>
<dbReference type="GO" id="GO:0047522">
    <property type="term" value="F:15-oxoprostaglandin 13-reductase [NAD(P)+] activity"/>
    <property type="evidence" value="ECO:0007669"/>
    <property type="project" value="UniProtKB-EC"/>
</dbReference>
<evidence type="ECO:0000256" key="10">
    <source>
        <dbReference type="ARBA" id="ARBA00022857"/>
    </source>
</evidence>
<comment type="catalytic activity">
    <reaction evidence="33">
        <text>hexanal + NADP(+) = (E)-hex-2-enal + NADPH + H(+)</text>
        <dbReference type="Rhea" id="RHEA:50776"/>
        <dbReference type="ChEBI" id="CHEBI:15378"/>
        <dbReference type="ChEBI" id="CHEBI:28913"/>
        <dbReference type="ChEBI" id="CHEBI:57783"/>
        <dbReference type="ChEBI" id="CHEBI:58349"/>
        <dbReference type="ChEBI" id="CHEBI:88528"/>
    </reaction>
    <physiologicalReaction direction="right-to-left" evidence="33">
        <dbReference type="Rhea" id="RHEA:50778"/>
    </physiologicalReaction>
</comment>
<comment type="catalytic activity">
    <reaction evidence="27">
        <text>4-hydroxynonanal + NADP(+) = (E)-4-hydroxynon-2-enal + NADPH + H(+)</text>
        <dbReference type="Rhea" id="RHEA:64736"/>
        <dbReference type="ChEBI" id="CHEBI:15378"/>
        <dbReference type="ChEBI" id="CHEBI:57783"/>
        <dbReference type="ChEBI" id="CHEBI:58349"/>
        <dbReference type="ChEBI" id="CHEBI:58968"/>
        <dbReference type="ChEBI" id="CHEBI:156112"/>
    </reaction>
    <physiologicalReaction direction="right-to-left" evidence="27">
        <dbReference type="Rhea" id="RHEA:64738"/>
    </physiologicalReaction>
</comment>
<dbReference type="InterPro" id="IPR045010">
    <property type="entry name" value="MDR_fam"/>
</dbReference>
<evidence type="ECO:0000256" key="28">
    <source>
        <dbReference type="ARBA" id="ARBA00048591"/>
    </source>
</evidence>
<keyword evidence="10" id="KW-0521">NADP</keyword>
<dbReference type="GO" id="GO:0032440">
    <property type="term" value="F:2-alkenal reductase [NAD(P)H] activity"/>
    <property type="evidence" value="ECO:0007669"/>
    <property type="project" value="UniProtKB-EC"/>
</dbReference>
<evidence type="ECO:0000256" key="2">
    <source>
        <dbReference type="ARBA" id="ARBA00010460"/>
    </source>
</evidence>
<protein>
    <recommendedName>
        <fullName evidence="6">Prostaglandin reductase 1</fullName>
        <ecNumber evidence="4">1.3.1.48</ecNumber>
        <ecNumber evidence="5">1.3.1.74</ecNumber>
    </recommendedName>
    <alternativeName>
        <fullName evidence="18">15-oxoprostaglandin 13-reductase</fullName>
    </alternativeName>
    <alternativeName>
        <fullName evidence="16">Dithiolethione-inducible gene 1 protein</fullName>
    </alternativeName>
    <alternativeName>
        <fullName evidence="15">Leukotriene B4 12-hydroxydehydrogenase</fullName>
    </alternativeName>
    <alternativeName>
        <fullName evidence="17">NAD(P)H-dependent alkenal/one oxidoreductase</fullName>
    </alternativeName>
</protein>
<keyword evidence="11" id="KW-0007">Acetylation</keyword>
<evidence type="ECO:0000256" key="32">
    <source>
        <dbReference type="ARBA" id="ARBA00049179"/>
    </source>
</evidence>
<sequence>MITAKKFILKRLYSGVPKDTDVDIVEEELQPIKDGEFLTEAVYISVDPYMRTFPPNIGADLEGDQVAKIIESKSKEYPVGKYVVASFGWRTHTIAKEIPLPGGILTDFENLPLSLALGMLGMPGNTAYLGFLTICKPKDGETVVVSGAGGAVGSHVGQIAKIMGCKVIGILGDDLKGKYITEELGFDHYINYKRANVKNELEKLAPNGIDCYFDNVSGEISSTVISLMNERGRVCVCGAISEYNYDPHNYPKVSPILGTILIKQLYVEGFSVYGFTDRWNEAKEQNWKWIKQGKLKYKETITHGFDNTFTAFLDLFQGKNYGKAIVKV</sequence>
<dbReference type="SUPFAM" id="SSF51735">
    <property type="entry name" value="NAD(P)-binding Rossmann-fold domains"/>
    <property type="match status" value="1"/>
</dbReference>
<comment type="catalytic activity">
    <reaction evidence="31">
        <text>13,14-dihydro-15-oxo-prostaglandin E1 + NADP(+) = 15-oxoprostaglandin E1 + NADPH + H(+)</text>
        <dbReference type="Rhea" id="RHEA:50584"/>
        <dbReference type="ChEBI" id="CHEBI:15378"/>
        <dbReference type="ChEBI" id="CHEBI:57401"/>
        <dbReference type="ChEBI" id="CHEBI:57783"/>
        <dbReference type="ChEBI" id="CHEBI:58349"/>
        <dbReference type="ChEBI" id="CHEBI:133408"/>
    </reaction>
    <physiologicalReaction direction="right-to-left" evidence="31">
        <dbReference type="Rhea" id="RHEA:50586"/>
    </physiologicalReaction>
</comment>
<evidence type="ECO:0000256" key="26">
    <source>
        <dbReference type="ARBA" id="ARBA00048290"/>
    </source>
</evidence>
<evidence type="ECO:0000256" key="1">
    <source>
        <dbReference type="ARBA" id="ARBA00004496"/>
    </source>
</evidence>
<comment type="catalytic activity">
    <reaction evidence="21">
        <text>pentan-2-one + NADP(+) = (E)-pent-3-en-2-one + NADPH + H(+)</text>
        <dbReference type="Rhea" id="RHEA:50788"/>
        <dbReference type="ChEBI" id="CHEBI:15378"/>
        <dbReference type="ChEBI" id="CHEBI:16472"/>
        <dbReference type="ChEBI" id="CHEBI:57783"/>
        <dbReference type="ChEBI" id="CHEBI:58349"/>
        <dbReference type="ChEBI" id="CHEBI:145276"/>
    </reaction>
    <physiologicalReaction direction="right-to-left" evidence="21">
        <dbReference type="Rhea" id="RHEA:50790"/>
    </physiologicalReaction>
</comment>
<dbReference type="Gene3D" id="3.40.50.720">
    <property type="entry name" value="NAD(P)-binding Rossmann-like Domain"/>
    <property type="match status" value="1"/>
</dbReference>
<keyword evidence="13" id="KW-0443">Lipid metabolism</keyword>
<gene>
    <name evidence="36" type="ORF">RI129_002341</name>
</gene>
<evidence type="ECO:0000256" key="12">
    <source>
        <dbReference type="ARBA" id="ARBA00023002"/>
    </source>
</evidence>
<keyword evidence="8" id="KW-0597">Phosphoprotein</keyword>
<dbReference type="PANTHER" id="PTHR43205">
    <property type="entry name" value="PROSTAGLANDIN REDUCTASE"/>
    <property type="match status" value="1"/>
</dbReference>
<evidence type="ECO:0000256" key="29">
    <source>
        <dbReference type="ARBA" id="ARBA00048953"/>
    </source>
</evidence>
<comment type="catalytic activity">
    <reaction evidence="29">
        <text>6-trans-leukotriene B4 + NADP(+) = 12-oxo-(5S)-hydroxy-(6E,8E,10E,14Z)-eicosatetraenoate + NADPH + H(+)</text>
        <dbReference type="Rhea" id="RHEA:51204"/>
        <dbReference type="ChEBI" id="CHEBI:15378"/>
        <dbReference type="ChEBI" id="CHEBI:57783"/>
        <dbReference type="ChEBI" id="CHEBI:58349"/>
        <dbReference type="ChEBI" id="CHEBI:90723"/>
        <dbReference type="ChEBI" id="CHEBI:133974"/>
    </reaction>
    <physiologicalReaction direction="left-to-right" evidence="29">
        <dbReference type="Rhea" id="RHEA:51205"/>
    </physiologicalReaction>
</comment>
<comment type="similarity">
    <text evidence="2">Belongs to the NADP-dependent oxidoreductase L4BD family.</text>
</comment>
<comment type="catalytic activity">
    <reaction evidence="28">
        <text>20-hydroxy-leukotriene B4 + NADP(+) = 12-oxo-20-hydroxy-leukotriene B4 + NADPH + H(+)</text>
        <dbReference type="Rhea" id="RHEA:51208"/>
        <dbReference type="ChEBI" id="CHEBI:15378"/>
        <dbReference type="ChEBI" id="CHEBI:57460"/>
        <dbReference type="ChEBI" id="CHEBI:57783"/>
        <dbReference type="ChEBI" id="CHEBI:58349"/>
        <dbReference type="ChEBI" id="CHEBI:133346"/>
    </reaction>
    <physiologicalReaction direction="left-to-right" evidence="28">
        <dbReference type="Rhea" id="RHEA:51209"/>
    </physiologicalReaction>
</comment>
<evidence type="ECO:0000256" key="9">
    <source>
        <dbReference type="ARBA" id="ARBA00022832"/>
    </source>
</evidence>
<evidence type="ECO:0000256" key="5">
    <source>
        <dbReference type="ARBA" id="ARBA00012410"/>
    </source>
</evidence>
<evidence type="ECO:0000256" key="23">
    <source>
        <dbReference type="ARBA" id="ARBA00047878"/>
    </source>
</evidence>
<evidence type="ECO:0000256" key="21">
    <source>
        <dbReference type="ARBA" id="ARBA00047742"/>
    </source>
</evidence>
<dbReference type="InterPro" id="IPR041694">
    <property type="entry name" value="ADH_N_2"/>
</dbReference>
<keyword evidence="12" id="KW-0560">Oxidoreductase</keyword>
<organism evidence="36 37">
    <name type="scientific">Pyrocoelia pectoralis</name>
    <dbReference type="NCBI Taxonomy" id="417401"/>
    <lineage>
        <taxon>Eukaryota</taxon>
        <taxon>Metazoa</taxon>
        <taxon>Ecdysozoa</taxon>
        <taxon>Arthropoda</taxon>
        <taxon>Hexapoda</taxon>
        <taxon>Insecta</taxon>
        <taxon>Pterygota</taxon>
        <taxon>Neoptera</taxon>
        <taxon>Endopterygota</taxon>
        <taxon>Coleoptera</taxon>
        <taxon>Polyphaga</taxon>
        <taxon>Elateriformia</taxon>
        <taxon>Elateroidea</taxon>
        <taxon>Lampyridae</taxon>
        <taxon>Lampyrinae</taxon>
        <taxon>Pyrocoelia</taxon>
    </lineage>
</organism>
<keyword evidence="37" id="KW-1185">Reference proteome</keyword>
<evidence type="ECO:0000256" key="27">
    <source>
        <dbReference type="ARBA" id="ARBA00048387"/>
    </source>
</evidence>
<evidence type="ECO:0000256" key="20">
    <source>
        <dbReference type="ARBA" id="ARBA00047617"/>
    </source>
</evidence>
<evidence type="ECO:0000256" key="19">
    <source>
        <dbReference type="ARBA" id="ARBA00047461"/>
    </source>
</evidence>
<keyword evidence="14" id="KW-0379">Hydroxylation</keyword>
<evidence type="ECO:0000256" key="11">
    <source>
        <dbReference type="ARBA" id="ARBA00022990"/>
    </source>
</evidence>
<evidence type="ECO:0000256" key="6">
    <source>
        <dbReference type="ARBA" id="ARBA00020651"/>
    </source>
</evidence>
<dbReference type="PANTHER" id="PTHR43205:SF7">
    <property type="entry name" value="PROSTAGLANDIN REDUCTASE 1"/>
    <property type="match status" value="1"/>
</dbReference>
<dbReference type="Pfam" id="PF00107">
    <property type="entry name" value="ADH_zinc_N"/>
    <property type="match status" value="1"/>
</dbReference>
<comment type="catalytic activity">
    <reaction evidence="26">
        <text>13,14-dihydro-15-oxo-PGF2alpha + NADP(+) = 15-oxoprostaglandin F2alpha + NADPH + H(+)</text>
        <dbReference type="Rhea" id="RHEA:50588"/>
        <dbReference type="ChEBI" id="CHEBI:15378"/>
        <dbReference type="ChEBI" id="CHEBI:57783"/>
        <dbReference type="ChEBI" id="CHEBI:58349"/>
        <dbReference type="ChEBI" id="CHEBI:133374"/>
        <dbReference type="ChEBI" id="CHEBI:133409"/>
    </reaction>
    <physiologicalReaction direction="right-to-left" evidence="26">
        <dbReference type="Rhea" id="RHEA:50590"/>
    </physiologicalReaction>
</comment>
<feature type="domain" description="Oxidoreductase N-terminal" evidence="35">
    <location>
        <begin position="5"/>
        <end position="96"/>
    </location>
</feature>
<comment type="catalytic activity">
    <reaction evidence="32">
        <text>an n-alkanal + NADP(+) = an alk-2-enal + NADPH + H(+)</text>
        <dbReference type="Rhea" id="RHEA:13737"/>
        <dbReference type="ChEBI" id="CHEBI:12834"/>
        <dbReference type="ChEBI" id="CHEBI:13757"/>
        <dbReference type="ChEBI" id="CHEBI:15378"/>
        <dbReference type="ChEBI" id="CHEBI:57783"/>
        <dbReference type="ChEBI" id="CHEBI:58349"/>
        <dbReference type="EC" id="1.3.1.74"/>
    </reaction>
    <physiologicalReaction direction="right-to-left" evidence="32">
        <dbReference type="Rhea" id="RHEA:13739"/>
    </physiologicalReaction>
</comment>
<dbReference type="GO" id="GO:0005737">
    <property type="term" value="C:cytoplasm"/>
    <property type="evidence" value="ECO:0007669"/>
    <property type="project" value="UniProtKB-SubCell"/>
</dbReference>
<dbReference type="Gene3D" id="3.90.180.10">
    <property type="entry name" value="Medium-chain alcohol dehydrogenases, catalytic domain"/>
    <property type="match status" value="1"/>
</dbReference>
<evidence type="ECO:0000313" key="36">
    <source>
        <dbReference type="EMBL" id="KAK5647449.1"/>
    </source>
</evidence>
<evidence type="ECO:0000256" key="3">
    <source>
        <dbReference type="ARBA" id="ARBA00011852"/>
    </source>
</evidence>
<feature type="domain" description="Alcohol dehydrogenase-like C-terminal" evidence="34">
    <location>
        <begin position="151"/>
        <end position="282"/>
    </location>
</feature>
<evidence type="ECO:0000256" key="8">
    <source>
        <dbReference type="ARBA" id="ARBA00022553"/>
    </source>
</evidence>
<dbReference type="InterPro" id="IPR011032">
    <property type="entry name" value="GroES-like_sf"/>
</dbReference>
<reference evidence="36 37" key="1">
    <citation type="journal article" date="2024" name="Insects">
        <title>An Improved Chromosome-Level Genome Assembly of the Firefly Pyrocoelia pectoralis.</title>
        <authorList>
            <person name="Fu X."/>
            <person name="Meyer-Rochow V.B."/>
            <person name="Ballantyne L."/>
            <person name="Zhu X."/>
        </authorList>
    </citation>
    <scope>NUCLEOTIDE SEQUENCE [LARGE SCALE GENOMIC DNA]</scope>
    <source>
        <strain evidence="36">XCY_ONT2</strain>
    </source>
</reference>
<dbReference type="EMBL" id="JAVRBK010000002">
    <property type="protein sequence ID" value="KAK5647449.1"/>
    <property type="molecule type" value="Genomic_DNA"/>
</dbReference>
<keyword evidence="9" id="KW-0276">Fatty acid metabolism</keyword>
<evidence type="ECO:0000256" key="22">
    <source>
        <dbReference type="ARBA" id="ARBA00047871"/>
    </source>
</evidence>
<name>A0AAN7VPE5_9COLE</name>
<evidence type="ECO:0000256" key="33">
    <source>
        <dbReference type="ARBA" id="ARBA00049368"/>
    </source>
</evidence>
<dbReference type="EC" id="1.3.1.48" evidence="4"/>
<evidence type="ECO:0000256" key="7">
    <source>
        <dbReference type="ARBA" id="ARBA00022501"/>
    </source>
</evidence>
<evidence type="ECO:0000256" key="13">
    <source>
        <dbReference type="ARBA" id="ARBA00023098"/>
    </source>
</evidence>
<comment type="catalytic activity">
    <reaction evidence="22">
        <text>leukotriene B4 + NADP(+) = 12-oxo-leukotriene B4 + NADPH + H(+)</text>
        <dbReference type="Rhea" id="RHEA:50608"/>
        <dbReference type="ChEBI" id="CHEBI:15378"/>
        <dbReference type="ChEBI" id="CHEBI:57461"/>
        <dbReference type="ChEBI" id="CHEBI:57783"/>
        <dbReference type="ChEBI" id="CHEBI:58349"/>
        <dbReference type="ChEBI" id="CHEBI:133309"/>
    </reaction>
    <physiologicalReaction direction="left-to-right" evidence="22">
        <dbReference type="Rhea" id="RHEA:50609"/>
    </physiologicalReaction>
</comment>
<evidence type="ECO:0000256" key="18">
    <source>
        <dbReference type="ARBA" id="ARBA00033119"/>
    </source>
</evidence>
<comment type="caution">
    <text evidence="36">The sequence shown here is derived from an EMBL/GenBank/DDBJ whole genome shotgun (WGS) entry which is preliminary data.</text>
</comment>
<keyword evidence="7" id="KW-0644">Prostaglandin metabolism</keyword>
<dbReference type="InterPro" id="IPR036291">
    <property type="entry name" value="NAD(P)-bd_dom_sf"/>
</dbReference>
<evidence type="ECO:0000256" key="16">
    <source>
        <dbReference type="ARBA" id="ARBA00032255"/>
    </source>
</evidence>
<dbReference type="EC" id="1.3.1.74" evidence="5"/>
<comment type="catalytic activity">
    <reaction evidence="23">
        <text>13,14-dihydro-15-oxo-prostaglandin F1alpha + NADP(+) = 15-oxoprostaglandin F1alpha + NADPH + H(+)</text>
        <dbReference type="Rhea" id="RHEA:50592"/>
        <dbReference type="ChEBI" id="CHEBI:15378"/>
        <dbReference type="ChEBI" id="CHEBI:57783"/>
        <dbReference type="ChEBI" id="CHEBI:58349"/>
        <dbReference type="ChEBI" id="CHEBI:79072"/>
        <dbReference type="ChEBI" id="CHEBI:133411"/>
    </reaction>
    <physiologicalReaction direction="right-to-left" evidence="23">
        <dbReference type="Rhea" id="RHEA:50594"/>
    </physiologicalReaction>
</comment>
<dbReference type="Proteomes" id="UP001329430">
    <property type="component" value="Chromosome 2"/>
</dbReference>
<evidence type="ECO:0000313" key="37">
    <source>
        <dbReference type="Proteomes" id="UP001329430"/>
    </source>
</evidence>
<comment type="catalytic activity">
    <reaction evidence="30">
        <text>(5S,12S)-dihydroxy-(6E,10E,12E,14Z)-eicosatetraenoate + NADP(+) = 12-oxo-(5S)-hydroxy-(6E,8E,10E,14Z)-eicosatetraenoate + NADPH + H(+)</text>
        <dbReference type="Rhea" id="RHEA:51212"/>
        <dbReference type="ChEBI" id="CHEBI:15378"/>
        <dbReference type="ChEBI" id="CHEBI:57783"/>
        <dbReference type="ChEBI" id="CHEBI:58349"/>
        <dbReference type="ChEBI" id="CHEBI:133974"/>
        <dbReference type="ChEBI" id="CHEBI:133975"/>
    </reaction>
    <physiologicalReaction direction="left-to-right" evidence="30">
        <dbReference type="Rhea" id="RHEA:51213"/>
    </physiologicalReaction>
</comment>
<evidence type="ECO:0000256" key="30">
    <source>
        <dbReference type="ARBA" id="ARBA00049068"/>
    </source>
</evidence>
<evidence type="ECO:0000259" key="35">
    <source>
        <dbReference type="Pfam" id="PF16884"/>
    </source>
</evidence>
<comment type="subcellular location">
    <subcellularLocation>
        <location evidence="1">Cytoplasm</location>
    </subcellularLocation>
</comment>
<evidence type="ECO:0000256" key="17">
    <source>
        <dbReference type="ARBA" id="ARBA00032297"/>
    </source>
</evidence>
<evidence type="ECO:0000256" key="4">
    <source>
        <dbReference type="ARBA" id="ARBA00011981"/>
    </source>
</evidence>
<accession>A0AAN7VPE5</accession>
<comment type="subunit">
    <text evidence="3">Monomer or homodimer.</text>
</comment>
<comment type="catalytic activity">
    <reaction evidence="24">
        <text>dodecanal + NADP(+) = (2E)-dodecenal + NADPH + H(+)</text>
        <dbReference type="Rhea" id="RHEA:50784"/>
        <dbReference type="ChEBI" id="CHEBI:15378"/>
        <dbReference type="ChEBI" id="CHEBI:27836"/>
        <dbReference type="ChEBI" id="CHEBI:57783"/>
        <dbReference type="ChEBI" id="CHEBI:58349"/>
        <dbReference type="ChEBI" id="CHEBI:133741"/>
    </reaction>
    <physiologicalReaction direction="right-to-left" evidence="24">
        <dbReference type="Rhea" id="RHEA:50786"/>
    </physiologicalReaction>
</comment>
<evidence type="ECO:0000256" key="14">
    <source>
        <dbReference type="ARBA" id="ARBA00023278"/>
    </source>
</evidence>
<evidence type="ECO:0000256" key="24">
    <source>
        <dbReference type="ARBA" id="ARBA00047903"/>
    </source>
</evidence>
<comment type="catalytic activity">
    <reaction evidence="19">
        <text>octanal + NADP(+) = (2E)-octenal + NADPH + H(+)</text>
        <dbReference type="Rhea" id="RHEA:50780"/>
        <dbReference type="ChEBI" id="CHEBI:15378"/>
        <dbReference type="ChEBI" id="CHEBI:17935"/>
        <dbReference type="ChEBI" id="CHEBI:57783"/>
        <dbReference type="ChEBI" id="CHEBI:58349"/>
        <dbReference type="ChEBI" id="CHEBI:61748"/>
    </reaction>
    <physiologicalReaction direction="right-to-left" evidence="19">
        <dbReference type="Rhea" id="RHEA:50782"/>
    </physiologicalReaction>
</comment>
<dbReference type="FunFam" id="3.40.50.720:FF:000121">
    <property type="entry name" value="Prostaglandin reductase 2"/>
    <property type="match status" value="1"/>
</dbReference>
<comment type="catalytic activity">
    <reaction evidence="20">
        <text>decanal + NADP(+) = (2E)-decenal + NADPH + H(+)</text>
        <dbReference type="Rhea" id="RHEA:50612"/>
        <dbReference type="ChEBI" id="CHEBI:15378"/>
        <dbReference type="ChEBI" id="CHEBI:31457"/>
        <dbReference type="ChEBI" id="CHEBI:57783"/>
        <dbReference type="ChEBI" id="CHEBI:58349"/>
        <dbReference type="ChEBI" id="CHEBI:133455"/>
    </reaction>
    <physiologicalReaction direction="right-to-left" evidence="20">
        <dbReference type="Rhea" id="RHEA:50614"/>
    </physiologicalReaction>
</comment>
<evidence type="ECO:0000259" key="34">
    <source>
        <dbReference type="Pfam" id="PF00107"/>
    </source>
</evidence>
<proteinExistence type="inferred from homology"/>
<evidence type="ECO:0000256" key="25">
    <source>
        <dbReference type="ARBA" id="ARBA00048066"/>
    </source>
</evidence>
<dbReference type="SUPFAM" id="SSF50129">
    <property type="entry name" value="GroES-like"/>
    <property type="match status" value="2"/>
</dbReference>
<dbReference type="GO" id="GO:0006693">
    <property type="term" value="P:prostaglandin metabolic process"/>
    <property type="evidence" value="ECO:0007669"/>
    <property type="project" value="UniProtKB-KW"/>
</dbReference>